<evidence type="ECO:0000256" key="5">
    <source>
        <dbReference type="ARBA" id="ARBA00022692"/>
    </source>
</evidence>
<comment type="caution">
    <text evidence="9">The sequence shown here is derived from an EMBL/GenBank/DDBJ whole genome shotgun (WGS) entry which is preliminary data.</text>
</comment>
<name>A0ABT1Y4P1_9FIRM</name>
<keyword evidence="6 8" id="KW-1133">Transmembrane helix</keyword>
<dbReference type="Proteomes" id="UP001524944">
    <property type="component" value="Unassembled WGS sequence"/>
</dbReference>
<keyword evidence="3" id="KW-0813">Transport</keyword>
<keyword evidence="10" id="KW-1185">Reference proteome</keyword>
<feature type="transmembrane region" description="Helical" evidence="8">
    <location>
        <begin position="12"/>
        <end position="31"/>
    </location>
</feature>
<keyword evidence="4" id="KW-1003">Cell membrane</keyword>
<comment type="subcellular location">
    <subcellularLocation>
        <location evidence="1">Cell membrane</location>
        <topology evidence="1">Multi-pass membrane protein</topology>
    </subcellularLocation>
</comment>
<feature type="transmembrane region" description="Helical" evidence="8">
    <location>
        <begin position="269"/>
        <end position="292"/>
    </location>
</feature>
<dbReference type="Pfam" id="PF01594">
    <property type="entry name" value="AI-2E_transport"/>
    <property type="match status" value="1"/>
</dbReference>
<proteinExistence type="inferred from homology"/>
<evidence type="ECO:0000256" key="6">
    <source>
        <dbReference type="ARBA" id="ARBA00022989"/>
    </source>
</evidence>
<evidence type="ECO:0000256" key="7">
    <source>
        <dbReference type="ARBA" id="ARBA00023136"/>
    </source>
</evidence>
<evidence type="ECO:0000256" key="2">
    <source>
        <dbReference type="ARBA" id="ARBA00009773"/>
    </source>
</evidence>
<evidence type="ECO:0000256" key="1">
    <source>
        <dbReference type="ARBA" id="ARBA00004651"/>
    </source>
</evidence>
<evidence type="ECO:0000256" key="4">
    <source>
        <dbReference type="ARBA" id="ARBA00022475"/>
    </source>
</evidence>
<dbReference type="PANTHER" id="PTHR21716">
    <property type="entry name" value="TRANSMEMBRANE PROTEIN"/>
    <property type="match status" value="1"/>
</dbReference>
<organism evidence="9 10">
    <name type="scientific">Dehalobacterium formicoaceticum</name>
    <dbReference type="NCBI Taxonomy" id="51515"/>
    <lineage>
        <taxon>Bacteria</taxon>
        <taxon>Bacillati</taxon>
        <taxon>Bacillota</taxon>
        <taxon>Clostridia</taxon>
        <taxon>Eubacteriales</taxon>
        <taxon>Peptococcaceae</taxon>
        <taxon>Dehalobacterium</taxon>
    </lineage>
</organism>
<gene>
    <name evidence="9" type="ORF">NVS47_05015</name>
</gene>
<feature type="transmembrane region" description="Helical" evidence="8">
    <location>
        <begin position="169"/>
        <end position="196"/>
    </location>
</feature>
<evidence type="ECO:0000256" key="3">
    <source>
        <dbReference type="ARBA" id="ARBA00022448"/>
    </source>
</evidence>
<sequence length="373" mass="40982">MLKEYEIKKYIIIAVIAVISGLIVLHFSSILQAGSKMIQAVSSLLIGVVIAYILNILMVQVEKVYFPKTRNKTIHKSRRAVCLLISLLILVAASALIIYVVVPELIASFKLMSDEIPPLAEKFRQWIIFHSDEIPSLQQALQTLEIDWQETTKKAFAFISAGTESFINYLLSLITGLVGFIVQLVIGFIFAMYILFNKEKLQRQFTVLMESLISAEKCQKTMYVLRTAHQSFTKFIGGQFLEAVILGTLCAIGMMILRLPYAIMTGTVIGVSALIPVIGAYLGAAIGAFMIATVNPMQTVIFLVFIVILQQIEGNLIYPRVVGSSIGLPGIWVFAAVAAGGGIWGIPGIILGVPVAATFYKIIGDYIKKKRGN</sequence>
<evidence type="ECO:0000313" key="10">
    <source>
        <dbReference type="Proteomes" id="UP001524944"/>
    </source>
</evidence>
<keyword evidence="7 8" id="KW-0472">Membrane</keyword>
<feature type="transmembrane region" description="Helical" evidence="8">
    <location>
        <begin position="299"/>
        <end position="318"/>
    </location>
</feature>
<dbReference type="EMBL" id="JANPWE010000002">
    <property type="protein sequence ID" value="MCR6544884.1"/>
    <property type="molecule type" value="Genomic_DNA"/>
</dbReference>
<dbReference type="RefSeq" id="WP_257912898.1">
    <property type="nucleotide sequence ID" value="NZ_JANPWE010000002.1"/>
</dbReference>
<reference evidence="9 10" key="1">
    <citation type="submission" date="2022-08" db="EMBL/GenBank/DDBJ databases">
        <title>Proteogenomics of the novel Dehalobacterium formicoaceticum strain EZ94 highlights a key role of methyltransferases during anaerobic dichloromethane degradation.</title>
        <authorList>
            <person name="Wasmund K."/>
        </authorList>
    </citation>
    <scope>NUCLEOTIDE SEQUENCE [LARGE SCALE GENOMIC DNA]</scope>
    <source>
        <strain evidence="9 10">EZ94</strain>
    </source>
</reference>
<protein>
    <submittedName>
        <fullName evidence="9">AI-2E family transporter</fullName>
    </submittedName>
</protein>
<evidence type="ECO:0000313" key="9">
    <source>
        <dbReference type="EMBL" id="MCR6544884.1"/>
    </source>
</evidence>
<feature type="transmembrane region" description="Helical" evidence="8">
    <location>
        <begin position="80"/>
        <end position="102"/>
    </location>
</feature>
<dbReference type="PANTHER" id="PTHR21716:SF53">
    <property type="entry name" value="PERMEASE PERM-RELATED"/>
    <property type="match status" value="1"/>
</dbReference>
<dbReference type="InterPro" id="IPR002549">
    <property type="entry name" value="AI-2E-like"/>
</dbReference>
<feature type="transmembrane region" description="Helical" evidence="8">
    <location>
        <begin position="330"/>
        <end position="363"/>
    </location>
</feature>
<comment type="similarity">
    <text evidence="2">Belongs to the autoinducer-2 exporter (AI-2E) (TC 2.A.86) family.</text>
</comment>
<feature type="transmembrane region" description="Helical" evidence="8">
    <location>
        <begin position="37"/>
        <end position="59"/>
    </location>
</feature>
<accession>A0ABT1Y4P1</accession>
<feature type="transmembrane region" description="Helical" evidence="8">
    <location>
        <begin position="240"/>
        <end position="263"/>
    </location>
</feature>
<keyword evidence="5 8" id="KW-0812">Transmembrane</keyword>
<evidence type="ECO:0000256" key="8">
    <source>
        <dbReference type="SAM" id="Phobius"/>
    </source>
</evidence>